<reference evidence="1 2" key="1">
    <citation type="submission" date="2013-11" db="EMBL/GenBank/DDBJ databases">
        <title>Opisthorchis viverrini - life in the bile duct.</title>
        <authorList>
            <person name="Young N.D."/>
            <person name="Nagarajan N."/>
            <person name="Lin S.J."/>
            <person name="Korhonen P.K."/>
            <person name="Jex A.R."/>
            <person name="Hall R.S."/>
            <person name="Safavi-Hemami H."/>
            <person name="Kaewkong W."/>
            <person name="Bertrand D."/>
            <person name="Gao S."/>
            <person name="Seet Q."/>
            <person name="Wongkham S."/>
            <person name="Teh B.T."/>
            <person name="Wongkham C."/>
            <person name="Intapan P.M."/>
            <person name="Maleewong W."/>
            <person name="Yang X."/>
            <person name="Hu M."/>
            <person name="Wang Z."/>
            <person name="Hofmann A."/>
            <person name="Sternberg P.W."/>
            <person name="Tan P."/>
            <person name="Wang J."/>
            <person name="Gasser R.B."/>
        </authorList>
    </citation>
    <scope>NUCLEOTIDE SEQUENCE [LARGE SCALE GENOMIC DNA]</scope>
</reference>
<dbReference type="RefSeq" id="XP_009166624.1">
    <property type="nucleotide sequence ID" value="XM_009168360.1"/>
</dbReference>
<dbReference type="PANTHER" id="PTHR22118">
    <property type="entry name" value="DYNEIN ASSEMBLY FACTOR 3, AXONEMAL"/>
    <property type="match status" value="1"/>
</dbReference>
<sequence length="92" mass="9921">MQSNLKAEALGNIAWWGFTPAVDLLASYTKCFDSRLPINDAFPADQVNVLLVGGGDSRHILQTMANVAADSVASANVTQLSEKSFNNKFSFL</sequence>
<dbReference type="GeneID" id="20317976"/>
<dbReference type="GO" id="GO:0070286">
    <property type="term" value="P:axonemal dynein complex assembly"/>
    <property type="evidence" value="ECO:0007669"/>
    <property type="project" value="InterPro"/>
</dbReference>
<proteinExistence type="predicted"/>
<organism evidence="1 2">
    <name type="scientific">Opisthorchis viverrini</name>
    <name type="common">Southeast Asian liver fluke</name>
    <dbReference type="NCBI Taxonomy" id="6198"/>
    <lineage>
        <taxon>Eukaryota</taxon>
        <taxon>Metazoa</taxon>
        <taxon>Spiralia</taxon>
        <taxon>Lophotrochozoa</taxon>
        <taxon>Platyhelminthes</taxon>
        <taxon>Trematoda</taxon>
        <taxon>Digenea</taxon>
        <taxon>Opisthorchiida</taxon>
        <taxon>Opisthorchiata</taxon>
        <taxon>Opisthorchiidae</taxon>
        <taxon>Opisthorchis</taxon>
    </lineage>
</organism>
<dbReference type="Pfam" id="PF14737">
    <property type="entry name" value="DUF4470"/>
    <property type="match status" value="1"/>
</dbReference>
<evidence type="ECO:0000313" key="1">
    <source>
        <dbReference type="EMBL" id="KER29584.1"/>
    </source>
</evidence>
<name>A0A075AHB3_OPIVI</name>
<evidence type="ECO:0000313" key="2">
    <source>
        <dbReference type="Proteomes" id="UP000054324"/>
    </source>
</evidence>
<dbReference type="GO" id="GO:0044458">
    <property type="term" value="P:motile cilium assembly"/>
    <property type="evidence" value="ECO:0007669"/>
    <property type="project" value="TreeGrafter"/>
</dbReference>
<keyword evidence="2" id="KW-1185">Reference proteome</keyword>
<dbReference type="Proteomes" id="UP000054324">
    <property type="component" value="Unassembled WGS sequence"/>
</dbReference>
<gene>
    <name evidence="1" type="ORF">T265_03789</name>
</gene>
<dbReference type="InterPro" id="IPR027974">
    <property type="entry name" value="DUF4470"/>
</dbReference>
<dbReference type="OrthoDB" id="538817at2759"/>
<dbReference type="InterPro" id="IPR039304">
    <property type="entry name" value="DNAAF3"/>
</dbReference>
<dbReference type="PANTHER" id="PTHR22118:SF14">
    <property type="entry name" value="DYNEIN AXONEMAL ASSEMBLY FACTOR 3"/>
    <property type="match status" value="1"/>
</dbReference>
<accession>A0A075AHB3</accession>
<dbReference type="CTD" id="20317976"/>
<dbReference type="KEGG" id="ovi:T265_03789"/>
<protein>
    <submittedName>
        <fullName evidence="1">Uncharacterized protein</fullName>
    </submittedName>
</protein>
<dbReference type="EMBL" id="KL596675">
    <property type="protein sequence ID" value="KER29584.1"/>
    <property type="molecule type" value="Genomic_DNA"/>
</dbReference>
<dbReference type="AlphaFoldDB" id="A0A075AHB3"/>